<organism evidence="1 2">
    <name type="scientific">Vitis vinifera</name>
    <name type="common">Grape</name>
    <dbReference type="NCBI Taxonomy" id="29760"/>
    <lineage>
        <taxon>Eukaryota</taxon>
        <taxon>Viridiplantae</taxon>
        <taxon>Streptophyta</taxon>
        <taxon>Embryophyta</taxon>
        <taxon>Tracheophyta</taxon>
        <taxon>Spermatophyta</taxon>
        <taxon>Magnoliopsida</taxon>
        <taxon>eudicotyledons</taxon>
        <taxon>Gunneridae</taxon>
        <taxon>Pentapetalae</taxon>
        <taxon>rosids</taxon>
        <taxon>Vitales</taxon>
        <taxon>Vitaceae</taxon>
        <taxon>Viteae</taxon>
        <taxon>Vitis</taxon>
    </lineage>
</organism>
<accession>A0A438GZT5</accession>
<dbReference type="Gene3D" id="2.60.120.330">
    <property type="entry name" value="B-lactam Antibiotic, Isopenicillin N Synthase, Chain"/>
    <property type="match status" value="1"/>
</dbReference>
<reference evidence="1 2" key="1">
    <citation type="journal article" date="2018" name="PLoS Genet.">
        <title>Population sequencing reveals clonal diversity and ancestral inbreeding in the grapevine cultivar Chardonnay.</title>
        <authorList>
            <person name="Roach M.J."/>
            <person name="Johnson D.L."/>
            <person name="Bohlmann J."/>
            <person name="van Vuuren H.J."/>
            <person name="Jones S.J."/>
            <person name="Pretorius I.S."/>
            <person name="Schmidt S.A."/>
            <person name="Borneman A.R."/>
        </authorList>
    </citation>
    <scope>NUCLEOTIDE SEQUENCE [LARGE SCALE GENOMIC DNA]</scope>
    <source>
        <strain evidence="2">cv. Chardonnay</strain>
        <tissue evidence="1">Leaf</tissue>
    </source>
</reference>
<dbReference type="SUPFAM" id="SSF51197">
    <property type="entry name" value="Clavaminate synthase-like"/>
    <property type="match status" value="1"/>
</dbReference>
<protein>
    <recommendedName>
        <fullName evidence="3">Isopenicillin N synthase-like Fe(2+) 2OG dioxygenase domain-containing protein</fullName>
    </recommendedName>
</protein>
<sequence>MVGKAFLAWSNGRIHPPKHRVIVKENEVRYIIGVFSFTNGMIDFVRFHGLVSRCHLRAFYYFYSSANVYASFSFGSSDV</sequence>
<dbReference type="InterPro" id="IPR027443">
    <property type="entry name" value="IPNS-like_sf"/>
</dbReference>
<comment type="caution">
    <text evidence="1">The sequence shown here is derived from an EMBL/GenBank/DDBJ whole genome shotgun (WGS) entry which is preliminary data.</text>
</comment>
<evidence type="ECO:0000313" key="1">
    <source>
        <dbReference type="EMBL" id="RVW77627.1"/>
    </source>
</evidence>
<dbReference type="EMBL" id="QGNW01000310">
    <property type="protein sequence ID" value="RVW77627.1"/>
    <property type="molecule type" value="Genomic_DNA"/>
</dbReference>
<gene>
    <name evidence="1" type="ORF">CK203_042965</name>
</gene>
<evidence type="ECO:0008006" key="3">
    <source>
        <dbReference type="Google" id="ProtNLM"/>
    </source>
</evidence>
<name>A0A438GZT5_VITVI</name>
<proteinExistence type="predicted"/>
<dbReference type="AlphaFoldDB" id="A0A438GZT5"/>
<dbReference type="Proteomes" id="UP000288805">
    <property type="component" value="Unassembled WGS sequence"/>
</dbReference>
<evidence type="ECO:0000313" key="2">
    <source>
        <dbReference type="Proteomes" id="UP000288805"/>
    </source>
</evidence>